<protein>
    <submittedName>
        <fullName evidence="1">Uncharacterized protein</fullName>
    </submittedName>
</protein>
<dbReference type="AlphaFoldDB" id="A0A0F9LMG1"/>
<organism evidence="1">
    <name type="scientific">marine sediment metagenome</name>
    <dbReference type="NCBI Taxonomy" id="412755"/>
    <lineage>
        <taxon>unclassified sequences</taxon>
        <taxon>metagenomes</taxon>
        <taxon>ecological metagenomes</taxon>
    </lineage>
</organism>
<comment type="caution">
    <text evidence="1">The sequence shown here is derived from an EMBL/GenBank/DDBJ whole genome shotgun (WGS) entry which is preliminary data.</text>
</comment>
<accession>A0A0F9LMG1</accession>
<proteinExistence type="predicted"/>
<name>A0A0F9LMG1_9ZZZZ</name>
<reference evidence="1" key="1">
    <citation type="journal article" date="2015" name="Nature">
        <title>Complex archaea that bridge the gap between prokaryotes and eukaryotes.</title>
        <authorList>
            <person name="Spang A."/>
            <person name="Saw J.H."/>
            <person name="Jorgensen S.L."/>
            <person name="Zaremba-Niedzwiedzka K."/>
            <person name="Martijn J."/>
            <person name="Lind A.E."/>
            <person name="van Eijk R."/>
            <person name="Schleper C."/>
            <person name="Guy L."/>
            <person name="Ettema T.J."/>
        </authorList>
    </citation>
    <scope>NUCLEOTIDE SEQUENCE</scope>
</reference>
<gene>
    <name evidence="1" type="ORF">LCGC14_1490220</name>
</gene>
<sequence>MLEDIMGALGFVRQGAQRAGQVWEAERPCGGCGSRLTHDDGTGFTCVECGMWRTGGSGYVRRVADAEGP</sequence>
<evidence type="ECO:0000313" key="1">
    <source>
        <dbReference type="EMBL" id="KKM65545.1"/>
    </source>
</evidence>
<dbReference type="EMBL" id="LAZR01010707">
    <property type="protein sequence ID" value="KKM65545.1"/>
    <property type="molecule type" value="Genomic_DNA"/>
</dbReference>